<dbReference type="SUPFAM" id="SSF54236">
    <property type="entry name" value="Ubiquitin-like"/>
    <property type="match status" value="1"/>
</dbReference>
<feature type="domain" description="Ubiquitin-like" evidence="2">
    <location>
        <begin position="45"/>
        <end position="98"/>
    </location>
</feature>
<organism evidence="3">
    <name type="scientific">Spongospora subterranea</name>
    <dbReference type="NCBI Taxonomy" id="70186"/>
    <lineage>
        <taxon>Eukaryota</taxon>
        <taxon>Sar</taxon>
        <taxon>Rhizaria</taxon>
        <taxon>Endomyxa</taxon>
        <taxon>Phytomyxea</taxon>
        <taxon>Plasmodiophorida</taxon>
        <taxon>Plasmodiophoridae</taxon>
        <taxon>Spongospora</taxon>
    </lineage>
</organism>
<name>A0A0H5QV35_9EUKA</name>
<dbReference type="InterPro" id="IPR029071">
    <property type="entry name" value="Ubiquitin-like_domsf"/>
</dbReference>
<reference evidence="3" key="1">
    <citation type="submission" date="2015-04" db="EMBL/GenBank/DDBJ databases">
        <title>The genome sequence of the plant pathogenic Rhizarian Plasmodiophora brassicae reveals insights in its biotrophic life cycle and the origin of chitin synthesis.</title>
        <authorList>
            <person name="Schwelm A."/>
            <person name="Fogelqvist J."/>
            <person name="Knaust A."/>
            <person name="Julke S."/>
            <person name="Lilja T."/>
            <person name="Dhandapani V."/>
            <person name="Bonilla-Rosso G."/>
            <person name="Karlsson M."/>
            <person name="Shevchenko A."/>
            <person name="Choi S.R."/>
            <person name="Kim H.G."/>
            <person name="Park J.Y."/>
            <person name="Lim Y.P."/>
            <person name="Ludwig-Muller J."/>
            <person name="Dixelius C."/>
        </authorList>
    </citation>
    <scope>NUCLEOTIDE SEQUENCE</scope>
    <source>
        <tissue evidence="3">Potato root galls</tissue>
    </source>
</reference>
<feature type="compositionally biased region" description="Polar residues" evidence="1">
    <location>
        <begin position="7"/>
        <end position="16"/>
    </location>
</feature>
<dbReference type="AlphaFoldDB" id="A0A0H5QV35"/>
<feature type="region of interest" description="Disordered" evidence="1">
    <location>
        <begin position="1"/>
        <end position="22"/>
    </location>
</feature>
<dbReference type="EMBL" id="HACM01005004">
    <property type="protein sequence ID" value="CRZ05446.1"/>
    <property type="molecule type" value="Transcribed_RNA"/>
</dbReference>
<evidence type="ECO:0000256" key="1">
    <source>
        <dbReference type="SAM" id="MobiDB-lite"/>
    </source>
</evidence>
<dbReference type="InterPro" id="IPR000626">
    <property type="entry name" value="Ubiquitin-like_dom"/>
</dbReference>
<dbReference type="PANTHER" id="PTHR21074:SF0">
    <property type="entry name" value="IQ AND UBIQUITIN-LIKE DOMAIN-CONTAINING PROTEIN"/>
    <property type="match status" value="1"/>
</dbReference>
<accession>A0A0H5QV35</accession>
<feature type="non-terminal residue" evidence="3">
    <location>
        <position position="225"/>
    </location>
</feature>
<evidence type="ECO:0000259" key="2">
    <source>
        <dbReference type="PROSITE" id="PS50053"/>
    </source>
</evidence>
<evidence type="ECO:0000313" key="3">
    <source>
        <dbReference type="EMBL" id="CRZ05446.1"/>
    </source>
</evidence>
<protein>
    <recommendedName>
        <fullName evidence="2">Ubiquitin-like domain-containing protein</fullName>
    </recommendedName>
</protein>
<dbReference type="InterPro" id="IPR037695">
    <property type="entry name" value="IQUB"/>
</dbReference>
<sequence length="225" mass="25271">MTEEETSQGAHGQDISNDGRPIPVDFVVMPEALRIDETFPSDAFVAAARASVATRIRALPDRLRLQYQGRDLKDNQHLTDLGNGNRIAIYVYNELRGGAPKSTSQWKDVIDVNHDNGDGSRPKVIRVAIERPMAEKPFIGGLANRLTGRTFHHGVSQTDDQERLLYRKSVDPHQRHRTTQTIDVASRTVQTSRESGTQMQRPGLVLDSSRDREVQTRTYIDADEV</sequence>
<proteinExistence type="predicted"/>
<dbReference type="PANTHER" id="PTHR21074">
    <property type="entry name" value="IQ AND UBIQUITIN-LIKE DOMAIN-CONTAINING PROTEIN"/>
    <property type="match status" value="1"/>
</dbReference>
<dbReference type="PROSITE" id="PS50053">
    <property type="entry name" value="UBIQUITIN_2"/>
    <property type="match status" value="1"/>
</dbReference>